<dbReference type="InterPro" id="IPR051472">
    <property type="entry name" value="T3SS_Stator/FliH"/>
</dbReference>
<dbReference type="InterPro" id="IPR018035">
    <property type="entry name" value="Flagellar_FliH/T3SS_HrpE"/>
</dbReference>
<comment type="similarity">
    <text evidence="2">Belongs to the FliH family.</text>
</comment>
<evidence type="ECO:0000256" key="3">
    <source>
        <dbReference type="ARBA" id="ARBA00016507"/>
    </source>
</evidence>
<sequence length="248" mass="28120">MAENVYSSAKVVKGDGDIQKFELSSFNKRNSKLHKDEAQHFVELKIDETEDNHIQNFSEEKDVKNEPVNIVDNTQVLEKIEPIFLEFEKLTQKIEQISQKVTMIEQDAITKGKDLDEQVVKAIKDLKQYATFFEQATFQLESKLLKTSISIAQKIINIEVGENSTKIAKQTIQQLLLKLKNASKVKIHLNPKDYHILKKDLELEPFIELFEDANVVAGGVVIASDLGNYDGSIETKVASMLESLDLVI</sequence>
<dbReference type="GO" id="GO:0005829">
    <property type="term" value="C:cytosol"/>
    <property type="evidence" value="ECO:0007669"/>
    <property type="project" value="TreeGrafter"/>
</dbReference>
<comment type="function">
    <text evidence="1">Needed for flagellar regrowth and assembly.</text>
</comment>
<organism evidence="9 10">
    <name type="scientific">Aliarcobacter vitoriensis</name>
    <dbReference type="NCBI Taxonomy" id="2011099"/>
    <lineage>
        <taxon>Bacteria</taxon>
        <taxon>Pseudomonadati</taxon>
        <taxon>Campylobacterota</taxon>
        <taxon>Epsilonproteobacteria</taxon>
        <taxon>Campylobacterales</taxon>
        <taxon>Arcobacteraceae</taxon>
        <taxon>Aliarcobacter</taxon>
    </lineage>
</organism>
<dbReference type="AlphaFoldDB" id="A0A366MU08"/>
<keyword evidence="6" id="KW-0653">Protein transport</keyword>
<keyword evidence="4" id="KW-0813">Transport</keyword>
<dbReference type="GO" id="GO:0044781">
    <property type="term" value="P:bacterial-type flagellum organization"/>
    <property type="evidence" value="ECO:0007669"/>
    <property type="project" value="UniProtKB-KW"/>
</dbReference>
<gene>
    <name evidence="9" type="ORF">CRU91_02095</name>
</gene>
<dbReference type="Pfam" id="PF02108">
    <property type="entry name" value="FliH"/>
    <property type="match status" value="1"/>
</dbReference>
<keyword evidence="9" id="KW-0282">Flagellum</keyword>
<evidence type="ECO:0000313" key="10">
    <source>
        <dbReference type="Proteomes" id="UP000252669"/>
    </source>
</evidence>
<evidence type="ECO:0000256" key="2">
    <source>
        <dbReference type="ARBA" id="ARBA00006602"/>
    </source>
</evidence>
<evidence type="ECO:0000313" key="9">
    <source>
        <dbReference type="EMBL" id="RBQ29746.1"/>
    </source>
</evidence>
<evidence type="ECO:0000256" key="4">
    <source>
        <dbReference type="ARBA" id="ARBA00022448"/>
    </source>
</evidence>
<name>A0A366MU08_9BACT</name>
<dbReference type="OrthoDB" id="5347569at2"/>
<dbReference type="GO" id="GO:0015031">
    <property type="term" value="P:protein transport"/>
    <property type="evidence" value="ECO:0007669"/>
    <property type="project" value="UniProtKB-KW"/>
</dbReference>
<evidence type="ECO:0000256" key="5">
    <source>
        <dbReference type="ARBA" id="ARBA00022795"/>
    </source>
</evidence>
<proteinExistence type="inferred from homology"/>
<accession>A0A366MU08</accession>
<evidence type="ECO:0000256" key="7">
    <source>
        <dbReference type="ARBA" id="ARBA00023225"/>
    </source>
</evidence>
<reference evidence="9 10" key="1">
    <citation type="submission" date="2017-10" db="EMBL/GenBank/DDBJ databases">
        <title>Genomics of the genus Arcobacter.</title>
        <authorList>
            <person name="Perez-Cataluna A."/>
            <person name="Figueras M.J."/>
        </authorList>
    </citation>
    <scope>NUCLEOTIDE SEQUENCE [LARGE SCALE GENOMIC DNA]</scope>
    <source>
        <strain evidence="9 10">CECT 9230</strain>
    </source>
</reference>
<protein>
    <recommendedName>
        <fullName evidence="3">Flagellar assembly protein FliH</fullName>
    </recommendedName>
</protein>
<evidence type="ECO:0000259" key="8">
    <source>
        <dbReference type="Pfam" id="PF02108"/>
    </source>
</evidence>
<keyword evidence="9" id="KW-0966">Cell projection</keyword>
<dbReference type="EMBL" id="PDKB01000003">
    <property type="protein sequence ID" value="RBQ29746.1"/>
    <property type="molecule type" value="Genomic_DNA"/>
</dbReference>
<evidence type="ECO:0000256" key="1">
    <source>
        <dbReference type="ARBA" id="ARBA00003041"/>
    </source>
</evidence>
<comment type="caution">
    <text evidence="9">The sequence shown here is derived from an EMBL/GenBank/DDBJ whole genome shotgun (WGS) entry which is preliminary data.</text>
</comment>
<keyword evidence="5" id="KW-1005">Bacterial flagellum biogenesis</keyword>
<dbReference type="PANTHER" id="PTHR34982:SF1">
    <property type="entry name" value="FLAGELLAR ASSEMBLY PROTEIN FLIH"/>
    <property type="match status" value="1"/>
</dbReference>
<dbReference type="RefSeq" id="WP_113892916.1">
    <property type="nucleotide sequence ID" value="NZ_JANJGA010000004.1"/>
</dbReference>
<keyword evidence="9" id="KW-0969">Cilium</keyword>
<keyword evidence="10" id="KW-1185">Reference proteome</keyword>
<keyword evidence="7" id="KW-1006">Bacterial flagellum protein export</keyword>
<feature type="domain" description="Flagellar assembly protein FliH/Type III secretion system HrpE" evidence="8">
    <location>
        <begin position="121"/>
        <end position="237"/>
    </location>
</feature>
<dbReference type="Proteomes" id="UP000252669">
    <property type="component" value="Unassembled WGS sequence"/>
</dbReference>
<dbReference type="PANTHER" id="PTHR34982">
    <property type="entry name" value="YOP PROTEINS TRANSLOCATION PROTEIN L"/>
    <property type="match status" value="1"/>
</dbReference>
<evidence type="ECO:0000256" key="6">
    <source>
        <dbReference type="ARBA" id="ARBA00022927"/>
    </source>
</evidence>